<gene>
    <name evidence="3" type="ORF">BpHYR1_020673</name>
</gene>
<comment type="caution">
    <text evidence="3">The sequence shown here is derived from an EMBL/GenBank/DDBJ whole genome shotgun (WGS) entry which is preliminary data.</text>
</comment>
<evidence type="ECO:0000313" key="3">
    <source>
        <dbReference type="EMBL" id="RNA43822.1"/>
    </source>
</evidence>
<dbReference type="SUPFAM" id="SSF53474">
    <property type="entry name" value="alpha/beta-Hydrolases"/>
    <property type="match status" value="1"/>
</dbReference>
<reference evidence="3 4" key="1">
    <citation type="journal article" date="2018" name="Sci. Rep.">
        <title>Genomic signatures of local adaptation to the degree of environmental predictability in rotifers.</title>
        <authorList>
            <person name="Franch-Gras L."/>
            <person name="Hahn C."/>
            <person name="Garcia-Roger E.M."/>
            <person name="Carmona M.J."/>
            <person name="Serra M."/>
            <person name="Gomez A."/>
        </authorList>
    </citation>
    <scope>NUCLEOTIDE SEQUENCE [LARGE SCALE GENOMIC DNA]</scope>
    <source>
        <strain evidence="3">HYR1</strain>
    </source>
</reference>
<accession>A0A3M7T709</accession>
<dbReference type="Gene3D" id="3.40.50.1820">
    <property type="entry name" value="alpha/beta hydrolase"/>
    <property type="match status" value="1"/>
</dbReference>
<dbReference type="InterPro" id="IPR029058">
    <property type="entry name" value="AB_hydrolase_fold"/>
</dbReference>
<dbReference type="STRING" id="10195.A0A3M7T709"/>
<keyword evidence="4" id="KW-1185">Reference proteome</keyword>
<organism evidence="3 4">
    <name type="scientific">Brachionus plicatilis</name>
    <name type="common">Marine rotifer</name>
    <name type="synonym">Brachionus muelleri</name>
    <dbReference type="NCBI Taxonomy" id="10195"/>
    <lineage>
        <taxon>Eukaryota</taxon>
        <taxon>Metazoa</taxon>
        <taxon>Spiralia</taxon>
        <taxon>Gnathifera</taxon>
        <taxon>Rotifera</taxon>
        <taxon>Eurotatoria</taxon>
        <taxon>Monogononta</taxon>
        <taxon>Pseudotrocha</taxon>
        <taxon>Ploima</taxon>
        <taxon>Brachionidae</taxon>
        <taxon>Brachionus</taxon>
    </lineage>
</organism>
<evidence type="ECO:0000313" key="4">
    <source>
        <dbReference type="Proteomes" id="UP000276133"/>
    </source>
</evidence>
<proteinExistence type="predicted"/>
<dbReference type="AlphaFoldDB" id="A0A3M7T709"/>
<sequence>MFKLPSKPLKKLNNVVEKRSVFFILAGLEANCDCFESLGDELSNHGVQVYALEYSKEVPVDSIQSVAAFYLNLIEQEISQINTDCFNLAGYSFGGLISIEICRQVEIDQRLRIQNLIIIESSHTFFRLGVHSNSKRFGINIPNRDIFLDQKIYTGTLAIYFSFMVGQMGQKFRFELYKYLNERKIKDLDEAIDLAFGYVNGDQDQQEKKEYLKILMQKSNAGLVYTYDQNHKIKSPVSLIKTKELFYKDLNLEFVDKDGVKKKFDFDSENYDLKKILDKKNLLKIFIVERGNHFNFMYESIEQLTDIILNLVLNFTKSKI</sequence>
<evidence type="ECO:0000256" key="1">
    <source>
        <dbReference type="ARBA" id="ARBA00012480"/>
    </source>
</evidence>
<dbReference type="OrthoDB" id="6619015at2759"/>
<name>A0A3M7T709_BRAPC</name>
<dbReference type="GO" id="GO:0016297">
    <property type="term" value="F:fatty acyl-[ACP] hydrolase activity"/>
    <property type="evidence" value="ECO:0007669"/>
    <property type="project" value="UniProtKB-EC"/>
</dbReference>
<dbReference type="Pfam" id="PF00975">
    <property type="entry name" value="Thioesterase"/>
    <property type="match status" value="1"/>
</dbReference>
<dbReference type="EMBL" id="REGN01000174">
    <property type="protein sequence ID" value="RNA43822.1"/>
    <property type="molecule type" value="Genomic_DNA"/>
</dbReference>
<dbReference type="InterPro" id="IPR001031">
    <property type="entry name" value="Thioesterase"/>
</dbReference>
<protein>
    <recommendedName>
        <fullName evidence="1">oleoyl-[acyl-carrier-protein] hydrolase</fullName>
        <ecNumber evidence="1">3.1.2.14</ecNumber>
    </recommendedName>
</protein>
<dbReference type="Proteomes" id="UP000276133">
    <property type="component" value="Unassembled WGS sequence"/>
</dbReference>
<evidence type="ECO:0000259" key="2">
    <source>
        <dbReference type="Pfam" id="PF00975"/>
    </source>
</evidence>
<feature type="domain" description="Thioesterase" evidence="2">
    <location>
        <begin position="31"/>
        <end position="125"/>
    </location>
</feature>
<dbReference type="EC" id="3.1.2.14" evidence="1"/>